<dbReference type="SUPFAM" id="SSF52141">
    <property type="entry name" value="Uracil-DNA glycosylase-like"/>
    <property type="match status" value="1"/>
</dbReference>
<protein>
    <recommendedName>
        <fullName evidence="9">Type-5 uracil-DNA glycosylase</fullName>
    </recommendedName>
</protein>
<evidence type="ECO:0000256" key="2">
    <source>
        <dbReference type="ARBA" id="ARBA00022723"/>
    </source>
</evidence>
<evidence type="ECO:0000313" key="12">
    <source>
        <dbReference type="Proteomes" id="UP000509301"/>
    </source>
</evidence>
<dbReference type="GO" id="GO:0051539">
    <property type="term" value="F:4 iron, 4 sulfur cluster binding"/>
    <property type="evidence" value="ECO:0007669"/>
    <property type="project" value="UniProtKB-KW"/>
</dbReference>
<dbReference type="OrthoDB" id="8612at2157"/>
<dbReference type="Gene3D" id="3.40.470.10">
    <property type="entry name" value="Uracil-DNA glycosylase-like domain"/>
    <property type="match status" value="1"/>
</dbReference>
<dbReference type="Pfam" id="PF03167">
    <property type="entry name" value="UDG"/>
    <property type="match status" value="1"/>
</dbReference>
<evidence type="ECO:0000256" key="9">
    <source>
        <dbReference type="ARBA" id="ARBA00023887"/>
    </source>
</evidence>
<dbReference type="SMART" id="SM00987">
    <property type="entry name" value="UreE_C"/>
    <property type="match status" value="1"/>
</dbReference>
<gene>
    <name evidence="11" type="ORF">GWK48_09865</name>
</gene>
<dbReference type="InterPro" id="IPR044147">
    <property type="entry name" value="UdgB-like"/>
</dbReference>
<evidence type="ECO:0000256" key="6">
    <source>
        <dbReference type="ARBA" id="ARBA00023014"/>
    </source>
</evidence>
<dbReference type="RefSeq" id="WP_174631859.1">
    <property type="nucleotide sequence ID" value="NZ_CP049074.1"/>
</dbReference>
<dbReference type="PANTHER" id="PTHR33693">
    <property type="entry name" value="TYPE-5 URACIL-DNA GLYCOSYLASE"/>
    <property type="match status" value="1"/>
</dbReference>
<comment type="similarity">
    <text evidence="8">Belongs to the uracil-DNA glycosylase (UDG) superfamily. Type 5 (UDGb) family.</text>
</comment>
<dbReference type="GO" id="GO:0004844">
    <property type="term" value="F:uracil DNA N-glycosylase activity"/>
    <property type="evidence" value="ECO:0007669"/>
    <property type="project" value="InterPro"/>
</dbReference>
<dbReference type="SMART" id="SM00986">
    <property type="entry name" value="UDG"/>
    <property type="match status" value="1"/>
</dbReference>
<feature type="domain" description="Uracil-DNA glycosylase-like" evidence="10">
    <location>
        <begin position="34"/>
        <end position="202"/>
    </location>
</feature>
<reference evidence="11 12" key="1">
    <citation type="submission" date="2020-02" db="EMBL/GenBank/DDBJ databases">
        <title>Comparative genome analysis reveals the metabolism and evolution of the thermophilic archaeal genus Metallosphaera.</title>
        <authorList>
            <person name="Jiang C."/>
        </authorList>
    </citation>
    <scope>NUCLEOTIDE SEQUENCE [LARGE SCALE GENOMIC DNA]</scope>
    <source>
        <strain evidence="11 12">Ric-A</strain>
    </source>
</reference>
<keyword evidence="2" id="KW-0479">Metal-binding</keyword>
<organism evidence="11 12">
    <name type="scientific">Metallosphaera tengchongensis</name>
    <dbReference type="NCBI Taxonomy" id="1532350"/>
    <lineage>
        <taxon>Archaea</taxon>
        <taxon>Thermoproteota</taxon>
        <taxon>Thermoprotei</taxon>
        <taxon>Sulfolobales</taxon>
        <taxon>Sulfolobaceae</taxon>
        <taxon>Metallosphaera</taxon>
    </lineage>
</organism>
<evidence type="ECO:0000256" key="5">
    <source>
        <dbReference type="ARBA" id="ARBA00023004"/>
    </source>
</evidence>
<evidence type="ECO:0000256" key="4">
    <source>
        <dbReference type="ARBA" id="ARBA00022801"/>
    </source>
</evidence>
<keyword evidence="1" id="KW-0004">4Fe-4S</keyword>
<keyword evidence="7" id="KW-0234">DNA repair</keyword>
<keyword evidence="6" id="KW-0411">Iron-sulfur</keyword>
<evidence type="ECO:0000256" key="8">
    <source>
        <dbReference type="ARBA" id="ARBA00023779"/>
    </source>
</evidence>
<dbReference type="CDD" id="cd10031">
    <property type="entry name" value="UDG-F5_TTUDGB_like"/>
    <property type="match status" value="1"/>
</dbReference>
<dbReference type="GO" id="GO:0033958">
    <property type="term" value="F:DNA-deoxyinosine glycosylase activity"/>
    <property type="evidence" value="ECO:0007669"/>
    <property type="project" value="InterPro"/>
</dbReference>
<dbReference type="KEGG" id="mten:GWK48_09865"/>
<keyword evidence="3" id="KW-0227">DNA damage</keyword>
<evidence type="ECO:0000256" key="7">
    <source>
        <dbReference type="ARBA" id="ARBA00023204"/>
    </source>
</evidence>
<dbReference type="PANTHER" id="PTHR33693:SF3">
    <property type="entry name" value="TYPE-5 URACIL-DNA GLYCOSYLASE"/>
    <property type="match status" value="1"/>
</dbReference>
<dbReference type="GO" id="GO:0006284">
    <property type="term" value="P:base-excision repair"/>
    <property type="evidence" value="ECO:0007669"/>
    <property type="project" value="InterPro"/>
</dbReference>
<dbReference type="EMBL" id="CP049074">
    <property type="protein sequence ID" value="QKR00648.1"/>
    <property type="molecule type" value="Genomic_DNA"/>
</dbReference>
<dbReference type="GeneID" id="55642251"/>
<evidence type="ECO:0000256" key="1">
    <source>
        <dbReference type="ARBA" id="ARBA00022485"/>
    </source>
</evidence>
<keyword evidence="4" id="KW-0378">Hydrolase</keyword>
<evidence type="ECO:0000259" key="10">
    <source>
        <dbReference type="SMART" id="SM00986"/>
    </source>
</evidence>
<dbReference type="Proteomes" id="UP000509301">
    <property type="component" value="Chromosome"/>
</dbReference>
<keyword evidence="12" id="KW-1185">Reference proteome</keyword>
<proteinExistence type="inferred from homology"/>
<dbReference type="InterPro" id="IPR051536">
    <property type="entry name" value="UDG_Type-4/5"/>
</dbReference>
<sequence length="212" mass="23608">MESFVNRLVSCRKCHRLVQYRESFPQGYWRRPVPPNGDPFSRIALVGLAPAGHGGNRTGRMFTGDRSANNLTRALHDTGLANKPTSESRDDGLVLKVYITSAVKCAPPENRPTRQEIENCLEYLKEEITLLKNVRVYVALGKLAWDSLLDAFRGLGYVVPSAKFSHGAQVLINGVWVLGSYHPSPRNVNTGRLTNEMLVKVLERAKELAYGS</sequence>
<evidence type="ECO:0000256" key="3">
    <source>
        <dbReference type="ARBA" id="ARBA00022763"/>
    </source>
</evidence>
<accession>A0A6N0NZ54</accession>
<keyword evidence="5" id="KW-0408">Iron</keyword>
<dbReference type="InterPro" id="IPR005122">
    <property type="entry name" value="Uracil-DNA_glycosylase-like"/>
</dbReference>
<name>A0A6N0NZ54_9CREN</name>
<dbReference type="InterPro" id="IPR036895">
    <property type="entry name" value="Uracil-DNA_glycosylase-like_sf"/>
</dbReference>
<dbReference type="AlphaFoldDB" id="A0A6N0NZ54"/>
<dbReference type="GO" id="GO:0046872">
    <property type="term" value="F:metal ion binding"/>
    <property type="evidence" value="ECO:0007669"/>
    <property type="project" value="UniProtKB-KW"/>
</dbReference>
<evidence type="ECO:0000313" key="11">
    <source>
        <dbReference type="EMBL" id="QKR00648.1"/>
    </source>
</evidence>